<dbReference type="InterPro" id="IPR035968">
    <property type="entry name" value="ATP_synth_F1_ATPase_gsu"/>
</dbReference>
<protein>
    <recommendedName>
        <fullName evidence="10">ATP synthase gamma chain</fullName>
    </recommendedName>
    <alternativeName>
        <fullName evidence="10">ATP synthase F1 sector gamma subunit</fullName>
    </alternativeName>
    <alternativeName>
        <fullName evidence="10">F-ATPase gamma subunit</fullName>
    </alternativeName>
</protein>
<keyword evidence="9 10" id="KW-0066">ATP synthesis</keyword>
<keyword evidence="7 10" id="KW-0472">Membrane</keyword>
<evidence type="ECO:0000256" key="4">
    <source>
        <dbReference type="ARBA" id="ARBA00022448"/>
    </source>
</evidence>
<dbReference type="PRINTS" id="PR00126">
    <property type="entry name" value="ATPASEGAMMA"/>
</dbReference>
<keyword evidence="6 10" id="KW-0406">Ion transport</keyword>
<comment type="function">
    <text evidence="1 10">Produces ATP from ADP in the presence of a proton gradient across the membrane. The gamma chain is believed to be important in regulating ATPase activity and the flow of protons through the CF(0) complex.</text>
</comment>
<gene>
    <name evidence="10 11" type="primary">atpG</name>
    <name evidence="11" type="ORF">SCANT_v1c00560</name>
</gene>
<evidence type="ECO:0000256" key="7">
    <source>
        <dbReference type="ARBA" id="ARBA00023136"/>
    </source>
</evidence>
<dbReference type="GO" id="GO:0045259">
    <property type="term" value="C:proton-transporting ATP synthase complex"/>
    <property type="evidence" value="ECO:0007669"/>
    <property type="project" value="UniProtKB-KW"/>
</dbReference>
<dbReference type="PATRIC" id="fig|362837.3.peg.56"/>
<comment type="subcellular location">
    <subcellularLocation>
        <location evidence="10">Cell membrane</location>
        <topology evidence="10">Peripheral membrane protein</topology>
    </subcellularLocation>
    <subcellularLocation>
        <location evidence="2">Membrane</location>
        <topology evidence="2">Peripheral membrane protein</topology>
    </subcellularLocation>
</comment>
<dbReference type="Gene3D" id="1.10.287.80">
    <property type="entry name" value="ATP synthase, gamma subunit, helix hairpin domain"/>
    <property type="match status" value="1"/>
</dbReference>
<dbReference type="PANTHER" id="PTHR11693:SF22">
    <property type="entry name" value="ATP SYNTHASE SUBUNIT GAMMA, MITOCHONDRIAL"/>
    <property type="match status" value="1"/>
</dbReference>
<evidence type="ECO:0000313" key="11">
    <source>
        <dbReference type="EMBL" id="ALD65966.1"/>
    </source>
</evidence>
<dbReference type="Proteomes" id="UP000063919">
    <property type="component" value="Chromosome"/>
</dbReference>
<keyword evidence="4 10" id="KW-0813">Transport</keyword>
<dbReference type="STRING" id="362837.SCANT_v1c00560"/>
<comment type="subunit">
    <text evidence="10">F-type ATPases have 2 components, CF(1) - the catalytic core - and CF(0) - the membrane proton channel. CF(1) has five subunits: alpha(3), beta(3), gamma(1), delta(1), epsilon(1). CF(0) has three main subunits: a, b and c.</text>
</comment>
<reference evidence="11 12" key="1">
    <citation type="journal article" date="2015" name="Genome Announc.">
        <title>Complete Genome Sequence of Spiroplasma cantharicola CC-1T (DSM 21588), a Bacterium Isolated from Soldier Beetle (Cantharis carolinus).</title>
        <authorList>
            <person name="Lo W.S."/>
            <person name="Liu P.Y."/>
            <person name="Kuo C.H."/>
        </authorList>
    </citation>
    <scope>NUCLEOTIDE SEQUENCE [LARGE SCALE GENOMIC DNA]</scope>
    <source>
        <strain evidence="11 12">CC-1</strain>
    </source>
</reference>
<dbReference type="CDD" id="cd12151">
    <property type="entry name" value="F1-ATPase_gamma"/>
    <property type="match status" value="1"/>
</dbReference>
<keyword evidence="10" id="KW-1003">Cell membrane</keyword>
<accession>A0A0M4JHQ4</accession>
<evidence type="ECO:0000256" key="9">
    <source>
        <dbReference type="ARBA" id="ARBA00023310"/>
    </source>
</evidence>
<dbReference type="EMBL" id="CP012622">
    <property type="protein sequence ID" value="ALD65966.1"/>
    <property type="molecule type" value="Genomic_DNA"/>
</dbReference>
<evidence type="ECO:0000256" key="10">
    <source>
        <dbReference type="HAMAP-Rule" id="MF_00815"/>
    </source>
</evidence>
<keyword evidence="5 10" id="KW-0375">Hydrogen ion transport</keyword>
<dbReference type="GO" id="GO:0005524">
    <property type="term" value="F:ATP binding"/>
    <property type="evidence" value="ECO:0007669"/>
    <property type="project" value="UniProtKB-UniRule"/>
</dbReference>
<proteinExistence type="inferred from homology"/>
<sequence length="283" mass="32004">MANLSELKAGITSIKDIGKITGAMELVATAKLKKISKRMGNIQTYLDEVYDVFNYIISHSEDSIYLKKPNQILNNTLWIVIGSNLGLCGGYNSSIFKVWKPLVNKKTDSVIAIGTKVVNFCKSNNINIKEEFLDIDVDFSNEQSRKMSVNLLNYFVQKEFDQIKIVYTKFINNVTFEPTVLDMFPIEKKLDENDLHQDLILEPDPETVLTTSVSMYLNTILFGTIIESQVSEHASRRMAMEAANKNGKELSENLSVVFNRKRQENITQEISEIIGGANAQNED</sequence>
<name>A0A0M4JHQ4_9MOLU</name>
<dbReference type="AlphaFoldDB" id="A0A0M4JHQ4"/>
<dbReference type="GO" id="GO:0046933">
    <property type="term" value="F:proton-transporting ATP synthase activity, rotational mechanism"/>
    <property type="evidence" value="ECO:0007669"/>
    <property type="project" value="UniProtKB-UniRule"/>
</dbReference>
<dbReference type="OrthoDB" id="9812769at2"/>
<dbReference type="HAMAP" id="MF_00815">
    <property type="entry name" value="ATP_synth_gamma_bact"/>
    <property type="match status" value="1"/>
</dbReference>
<dbReference type="PANTHER" id="PTHR11693">
    <property type="entry name" value="ATP SYNTHASE GAMMA CHAIN"/>
    <property type="match status" value="1"/>
</dbReference>
<keyword evidence="12" id="KW-1185">Reference proteome</keyword>
<dbReference type="Pfam" id="PF00231">
    <property type="entry name" value="ATP-synt"/>
    <property type="match status" value="1"/>
</dbReference>
<dbReference type="PROSITE" id="PS00153">
    <property type="entry name" value="ATPASE_GAMMA"/>
    <property type="match status" value="1"/>
</dbReference>
<dbReference type="Gene3D" id="3.40.1380.10">
    <property type="match status" value="1"/>
</dbReference>
<dbReference type="SUPFAM" id="SSF52943">
    <property type="entry name" value="ATP synthase (F1-ATPase), gamma subunit"/>
    <property type="match status" value="1"/>
</dbReference>
<dbReference type="NCBIfam" id="TIGR01146">
    <property type="entry name" value="ATPsyn_F1gamma"/>
    <property type="match status" value="1"/>
</dbReference>
<dbReference type="InterPro" id="IPR023632">
    <property type="entry name" value="ATP_synth_F1_gsu_CS"/>
</dbReference>
<dbReference type="RefSeq" id="WP_053945745.1">
    <property type="nucleotide sequence ID" value="NZ_CP012622.1"/>
</dbReference>
<evidence type="ECO:0000313" key="12">
    <source>
        <dbReference type="Proteomes" id="UP000063919"/>
    </source>
</evidence>
<comment type="similarity">
    <text evidence="3 10">Belongs to the ATPase gamma chain family.</text>
</comment>
<dbReference type="KEGG" id="scj:SCANT_v1c00560"/>
<dbReference type="GO" id="GO:0005886">
    <property type="term" value="C:plasma membrane"/>
    <property type="evidence" value="ECO:0007669"/>
    <property type="project" value="UniProtKB-SubCell"/>
</dbReference>
<organism evidence="11 12">
    <name type="scientific">Spiroplasma cantharicola</name>
    <dbReference type="NCBI Taxonomy" id="362837"/>
    <lineage>
        <taxon>Bacteria</taxon>
        <taxon>Bacillati</taxon>
        <taxon>Mycoplasmatota</taxon>
        <taxon>Mollicutes</taxon>
        <taxon>Entomoplasmatales</taxon>
        <taxon>Spiroplasmataceae</taxon>
        <taxon>Spiroplasma</taxon>
    </lineage>
</organism>
<dbReference type="InterPro" id="IPR000131">
    <property type="entry name" value="ATP_synth_F1_gsu"/>
</dbReference>
<evidence type="ECO:0000256" key="6">
    <source>
        <dbReference type="ARBA" id="ARBA00023065"/>
    </source>
</evidence>
<dbReference type="GO" id="GO:0042777">
    <property type="term" value="P:proton motive force-driven plasma membrane ATP synthesis"/>
    <property type="evidence" value="ECO:0007669"/>
    <property type="project" value="UniProtKB-UniRule"/>
</dbReference>
<keyword evidence="8 10" id="KW-0139">CF(1)</keyword>
<evidence type="ECO:0000256" key="3">
    <source>
        <dbReference type="ARBA" id="ARBA00007681"/>
    </source>
</evidence>
<evidence type="ECO:0000256" key="8">
    <source>
        <dbReference type="ARBA" id="ARBA00023196"/>
    </source>
</evidence>
<evidence type="ECO:0000256" key="1">
    <source>
        <dbReference type="ARBA" id="ARBA00003456"/>
    </source>
</evidence>
<evidence type="ECO:0000256" key="2">
    <source>
        <dbReference type="ARBA" id="ARBA00004170"/>
    </source>
</evidence>
<evidence type="ECO:0000256" key="5">
    <source>
        <dbReference type="ARBA" id="ARBA00022781"/>
    </source>
</evidence>